<dbReference type="PANTHER" id="PTHR39338">
    <property type="entry name" value="BLL5662 PROTEIN-RELATED"/>
    <property type="match status" value="1"/>
</dbReference>
<name>A0A1F6G725_9PROT</name>
<evidence type="ECO:0000313" key="3">
    <source>
        <dbReference type="Proteomes" id="UP000178449"/>
    </source>
</evidence>
<reference evidence="2 3" key="1">
    <citation type="journal article" date="2016" name="Nat. Commun.">
        <title>Thousands of microbial genomes shed light on interconnected biogeochemical processes in an aquifer system.</title>
        <authorList>
            <person name="Anantharaman K."/>
            <person name="Brown C.T."/>
            <person name="Hug L.A."/>
            <person name="Sharon I."/>
            <person name="Castelle C.J."/>
            <person name="Probst A.J."/>
            <person name="Thomas B.C."/>
            <person name="Singh A."/>
            <person name="Wilkins M.J."/>
            <person name="Karaoz U."/>
            <person name="Brodie E.L."/>
            <person name="Williams K.H."/>
            <person name="Hubbard S.S."/>
            <person name="Banfield J.F."/>
        </authorList>
    </citation>
    <scope>NUCLEOTIDE SEQUENCE [LARGE SCALE GENOMIC DNA]</scope>
</reference>
<evidence type="ECO:0008006" key="4">
    <source>
        <dbReference type="Google" id="ProtNLM"/>
    </source>
</evidence>
<dbReference type="PIRSF" id="PIRSF010256">
    <property type="entry name" value="CoxE_vWa"/>
    <property type="match status" value="1"/>
</dbReference>
<accession>A0A1F6G725</accession>
<organism evidence="2 3">
    <name type="scientific">Candidatus Lambdaproteobacteria bacterium RIFOXYD2_FULL_50_16</name>
    <dbReference type="NCBI Taxonomy" id="1817772"/>
    <lineage>
        <taxon>Bacteria</taxon>
        <taxon>Pseudomonadati</taxon>
        <taxon>Pseudomonadota</taxon>
        <taxon>Candidatus Lambdaproteobacteria</taxon>
    </lineage>
</organism>
<proteinExistence type="predicted"/>
<gene>
    <name evidence="2" type="ORF">A2527_09930</name>
</gene>
<sequence>MISVVHEFVYALKSEGMEVATNSLHQAIEALTWIDLLDRDQFQAALQASLVTDQADLEVFEQTFFRFFVSQQPAVQAGEGRLFKAALKEFADQLREIGDPANHILADYIEGDARELVARLGVEPTEPDHQPAQAGEYAKDSKKIDKRKMRERVRLLIELAEDFSTRRFSLSKSKRVKLGDYLRTKLEEAARLLDEEKKKTRGRRHILPWEKKRTLSRISFNQLTEAEISRVKEEVERLAQKLNDSLSKQRRQAARGHMDLKRTLRESMRWGGVPFKIKKKAPAKKKGKVVAICDISSSVSYAAQFMTLLLYRLQNRFSKIRSFVFIRQTYEVSRYFEAWPMEKALIKATSDHKIGMGQPSNYGVAFKSFNAQFENVLTKDTTVLILGDGQNNFNDPMVLELEKIKKKVRRVIWLNPEEERFWYTQSNATRHYRPYLDDLVECATLDQLAEFTKNLVL</sequence>
<dbReference type="EMBL" id="MFNE01000044">
    <property type="protein sequence ID" value="OGG93912.1"/>
    <property type="molecule type" value="Genomic_DNA"/>
</dbReference>
<dbReference type="InterPro" id="IPR008912">
    <property type="entry name" value="Uncharacterised_CoxE"/>
</dbReference>
<comment type="caution">
    <text evidence="2">The sequence shown here is derived from an EMBL/GenBank/DDBJ whole genome shotgun (WGS) entry which is preliminary data.</text>
</comment>
<dbReference type="Proteomes" id="UP000178449">
    <property type="component" value="Unassembled WGS sequence"/>
</dbReference>
<feature type="coiled-coil region" evidence="1">
    <location>
        <begin position="183"/>
        <end position="252"/>
    </location>
</feature>
<protein>
    <recommendedName>
        <fullName evidence="4">VWA domain-containing protein</fullName>
    </recommendedName>
</protein>
<evidence type="ECO:0000313" key="2">
    <source>
        <dbReference type="EMBL" id="OGG93912.1"/>
    </source>
</evidence>
<dbReference type="PANTHER" id="PTHR39338:SF5">
    <property type="entry name" value="BLR6139 PROTEIN"/>
    <property type="match status" value="1"/>
</dbReference>
<dbReference type="STRING" id="1817772.A2527_09930"/>
<evidence type="ECO:0000256" key="1">
    <source>
        <dbReference type="SAM" id="Coils"/>
    </source>
</evidence>
<dbReference type="Pfam" id="PF05762">
    <property type="entry name" value="VWA_CoxE"/>
    <property type="match status" value="1"/>
</dbReference>
<dbReference type="AlphaFoldDB" id="A0A1F6G725"/>
<dbReference type="InterPro" id="IPR011195">
    <property type="entry name" value="UCP010256"/>
</dbReference>
<keyword evidence="1" id="KW-0175">Coiled coil</keyword>